<dbReference type="SUPFAM" id="SSF56672">
    <property type="entry name" value="DNA/RNA polymerases"/>
    <property type="match status" value="1"/>
</dbReference>
<dbReference type="InterPro" id="IPR022880">
    <property type="entry name" value="DNApol_IV"/>
</dbReference>
<dbReference type="InterPro" id="IPR036775">
    <property type="entry name" value="DNA_pol_Y-fam_lit_finger_sf"/>
</dbReference>
<dbReference type="OrthoDB" id="1747274at2759"/>
<dbReference type="GO" id="GO:0046872">
    <property type="term" value="F:metal ion binding"/>
    <property type="evidence" value="ECO:0007669"/>
    <property type="project" value="UniProtKB-KW"/>
</dbReference>
<evidence type="ECO:0000313" key="14">
    <source>
        <dbReference type="EMBL" id="KAG2446814.1"/>
    </source>
</evidence>
<dbReference type="Proteomes" id="UP000613740">
    <property type="component" value="Unassembled WGS sequence"/>
</dbReference>
<dbReference type="InterPro" id="IPR050116">
    <property type="entry name" value="DNA_polymerase-Y"/>
</dbReference>
<dbReference type="Pfam" id="PF11799">
    <property type="entry name" value="IMS_C"/>
    <property type="match status" value="1"/>
</dbReference>
<accession>A0A836B488</accession>
<dbReference type="PANTHER" id="PTHR11076">
    <property type="entry name" value="DNA REPAIR POLYMERASE UMUC / TRANSFERASE FAMILY MEMBER"/>
    <property type="match status" value="1"/>
</dbReference>
<evidence type="ECO:0000256" key="7">
    <source>
        <dbReference type="ARBA" id="ARBA00022763"/>
    </source>
</evidence>
<dbReference type="EMBL" id="JAEHOD010000025">
    <property type="protein sequence ID" value="KAG2446814.1"/>
    <property type="molecule type" value="Genomic_DNA"/>
</dbReference>
<evidence type="ECO:0000256" key="3">
    <source>
        <dbReference type="ARBA" id="ARBA00022679"/>
    </source>
</evidence>
<feature type="region of interest" description="Disordered" evidence="12">
    <location>
        <begin position="602"/>
        <end position="689"/>
    </location>
</feature>
<proteinExistence type="predicted"/>
<evidence type="ECO:0000259" key="13">
    <source>
        <dbReference type="PROSITE" id="PS50173"/>
    </source>
</evidence>
<dbReference type="Gene3D" id="3.30.1490.100">
    <property type="entry name" value="DNA polymerase, Y-family, little finger domain"/>
    <property type="match status" value="1"/>
</dbReference>
<keyword evidence="7" id="KW-0227">DNA damage</keyword>
<comment type="catalytic activity">
    <reaction evidence="11">
        <text>DNA(n) + a 2'-deoxyribonucleoside 5'-triphosphate = DNA(n+1) + diphosphate</text>
        <dbReference type="Rhea" id="RHEA:22508"/>
        <dbReference type="Rhea" id="RHEA-COMP:17339"/>
        <dbReference type="Rhea" id="RHEA-COMP:17340"/>
        <dbReference type="ChEBI" id="CHEBI:33019"/>
        <dbReference type="ChEBI" id="CHEBI:61560"/>
        <dbReference type="ChEBI" id="CHEBI:173112"/>
        <dbReference type="EC" id="2.7.7.7"/>
    </reaction>
</comment>
<dbReference type="GO" id="GO:0006260">
    <property type="term" value="P:DNA replication"/>
    <property type="evidence" value="ECO:0007669"/>
    <property type="project" value="UniProtKB-KW"/>
</dbReference>
<feature type="region of interest" description="Disordered" evidence="12">
    <location>
        <begin position="514"/>
        <end position="545"/>
    </location>
</feature>
<dbReference type="FunFam" id="1.10.150.810:FF:000003">
    <property type="entry name" value="DNA polymerase kappa subunit"/>
    <property type="match status" value="1"/>
</dbReference>
<dbReference type="AlphaFoldDB" id="A0A836B488"/>
<keyword evidence="15" id="KW-1185">Reference proteome</keyword>
<evidence type="ECO:0000256" key="1">
    <source>
        <dbReference type="ARBA" id="ARBA00012417"/>
    </source>
</evidence>
<dbReference type="InterPro" id="IPR043502">
    <property type="entry name" value="DNA/RNA_pol_sf"/>
</dbReference>
<dbReference type="InterPro" id="IPR001126">
    <property type="entry name" value="UmuC"/>
</dbReference>
<keyword evidence="6" id="KW-0479">Metal-binding</keyword>
<dbReference type="GO" id="GO:0042276">
    <property type="term" value="P:error-prone translesion synthesis"/>
    <property type="evidence" value="ECO:0007669"/>
    <property type="project" value="TreeGrafter"/>
</dbReference>
<keyword evidence="9" id="KW-0239">DNA-directed DNA polymerase</keyword>
<evidence type="ECO:0000256" key="4">
    <source>
        <dbReference type="ARBA" id="ARBA00022695"/>
    </source>
</evidence>
<feature type="compositionally biased region" description="Pro residues" evidence="12">
    <location>
        <begin position="27"/>
        <end position="43"/>
    </location>
</feature>
<keyword evidence="5" id="KW-0235">DNA replication</keyword>
<evidence type="ECO:0000256" key="8">
    <source>
        <dbReference type="ARBA" id="ARBA00022842"/>
    </source>
</evidence>
<dbReference type="GO" id="GO:0003684">
    <property type="term" value="F:damaged DNA binding"/>
    <property type="evidence" value="ECO:0007669"/>
    <property type="project" value="InterPro"/>
</dbReference>
<evidence type="ECO:0000256" key="12">
    <source>
        <dbReference type="SAM" id="MobiDB-lite"/>
    </source>
</evidence>
<keyword evidence="3" id="KW-0808">Transferase</keyword>
<dbReference type="InterPro" id="IPR017961">
    <property type="entry name" value="DNA_pol_Y-fam_little_finger"/>
</dbReference>
<dbReference type="GO" id="GO:0005634">
    <property type="term" value="C:nucleus"/>
    <property type="evidence" value="ECO:0007669"/>
    <property type="project" value="TreeGrafter"/>
</dbReference>
<evidence type="ECO:0000256" key="9">
    <source>
        <dbReference type="ARBA" id="ARBA00022932"/>
    </source>
</evidence>
<dbReference type="CDD" id="cd03586">
    <property type="entry name" value="PolY_Pol_IV_kappa"/>
    <property type="match status" value="1"/>
</dbReference>
<protein>
    <recommendedName>
        <fullName evidence="2">DNA polymerase kappa</fullName>
        <ecNumber evidence="1">2.7.7.7</ecNumber>
    </recommendedName>
</protein>
<dbReference type="Gene3D" id="1.10.150.810">
    <property type="match status" value="2"/>
</dbReference>
<keyword evidence="10" id="KW-0234">DNA repair</keyword>
<keyword evidence="8" id="KW-0460">Magnesium</keyword>
<dbReference type="Pfam" id="PF00817">
    <property type="entry name" value="IMS"/>
    <property type="match status" value="1"/>
</dbReference>
<evidence type="ECO:0000256" key="11">
    <source>
        <dbReference type="ARBA" id="ARBA00049244"/>
    </source>
</evidence>
<evidence type="ECO:0000256" key="5">
    <source>
        <dbReference type="ARBA" id="ARBA00022705"/>
    </source>
</evidence>
<sequence>MSDACGSGRKADGASKGMGVLASRDPAQPPPSPPQPMPQPQLRPPQQLQQSGAAPAWKDYQTVFTNAKAGMDGVDKARVQQIVWEMSKDSAHFKNEQRKQAGVLERIERMKQRSDALTPAELAAAGRSMDARITGCEARRDLTRTWLHVDMDCFYAAVHGREQPELKRLPVAVGGMGMISTANYVARRFGVRSAMPGFIGKRLCPKLVFVKPDFAKYTAAAAVVRGAFRQLDPDFESGGLDEAYLDVTDYCARTGRSGEEAAAELRRLVQEASGGLTCSVGVAANKMLAKICSDINKPDGQYVLPASRGAIMSFLDTLPVRKIPCIGKVTEQVLQGVLGVSTCGQLLAPDSRCRLPLLFSEAAAGFFLEAALGLADTRHAPKTDTSVDPGRKGISHERTFRNMSAPAEQEAMATQLVEALVSDMEEEGIEGRNITLKLKLSTFEVHTRAATLPRHARTVSDILPAVLRLLRAEMPVTIRLMGVRMATLRKVNAGAKSPLARLLGLRCMVQQPADAQKEGAASGSGATPHDVTVSPQPLPGYGSAPPACVGRTVSGSQAAGVHRGGSEGCAAMPAASAPAAGRSSAWPAPAAAASLAGPGAAAAARTWEPGESPRLLARGHTGHDRSAGAGRPPQGLQLALPPCAPAPGVSGRGLGPGPDGGTRCSNGGSEIGWELGHAGGGGSAPTTPRVGAAAANVGQQAMRLPPRPPPAAVAGAAGAGAAAYGSGGAGPWDALDVEQQEVSEDYGAQDEELKDGLQDEDAYLGAEVEDEAICILDSDDDLELGACAGPTGGAHFVKHGHEQAELHCRSTTGEAAQQKRPAEPAAVSGADGPTSAPGLKRPRTQAAGGGGAAGASAPAGAGCGAAVHSATAGAVWTCQVCTYARNRRQFLRCEMCDTRKGETRGAANPARPVEQEVGSCGRKQQAGWGAGGAVVERNQRSALAALLQPTRRQTGPL</sequence>
<evidence type="ECO:0000256" key="6">
    <source>
        <dbReference type="ARBA" id="ARBA00022723"/>
    </source>
</evidence>
<name>A0A836B488_9CHLO</name>
<evidence type="ECO:0000256" key="10">
    <source>
        <dbReference type="ARBA" id="ARBA00023204"/>
    </source>
</evidence>
<dbReference type="FunFam" id="3.30.1490.100:FF:000004">
    <property type="entry name" value="DNA polymerase IV"/>
    <property type="match status" value="1"/>
</dbReference>
<dbReference type="SUPFAM" id="SSF100879">
    <property type="entry name" value="Lesion bypass DNA polymerase (Y-family), little finger domain"/>
    <property type="match status" value="1"/>
</dbReference>
<feature type="region of interest" description="Disordered" evidence="12">
    <location>
        <begin position="1"/>
        <end position="55"/>
    </location>
</feature>
<dbReference type="FunFam" id="3.40.1170.60:FF:000012">
    <property type="entry name" value="Putative DNA-directed polymerase kappa"/>
    <property type="match status" value="1"/>
</dbReference>
<feature type="compositionally biased region" description="Low complexity" evidence="12">
    <location>
        <begin position="632"/>
        <end position="649"/>
    </location>
</feature>
<dbReference type="GO" id="GO:0003887">
    <property type="term" value="F:DNA-directed DNA polymerase activity"/>
    <property type="evidence" value="ECO:0007669"/>
    <property type="project" value="UniProtKB-KW"/>
</dbReference>
<evidence type="ECO:0000313" key="15">
    <source>
        <dbReference type="Proteomes" id="UP000613740"/>
    </source>
</evidence>
<gene>
    <name evidence="14" type="ORF">HYH02_008374</name>
</gene>
<dbReference type="Gene3D" id="3.30.70.270">
    <property type="match status" value="1"/>
</dbReference>
<dbReference type="PANTHER" id="PTHR11076:SF33">
    <property type="entry name" value="DNA POLYMERASE KAPPA"/>
    <property type="match status" value="1"/>
</dbReference>
<reference evidence="14" key="1">
    <citation type="journal article" date="2020" name="bioRxiv">
        <title>Comparative genomics of Chlamydomonas.</title>
        <authorList>
            <person name="Craig R.J."/>
            <person name="Hasan A.R."/>
            <person name="Ness R.W."/>
            <person name="Keightley P.D."/>
        </authorList>
    </citation>
    <scope>NUCLEOTIDE SEQUENCE</scope>
    <source>
        <strain evidence="14">CCAP 11/173</strain>
    </source>
</reference>
<feature type="domain" description="UmuC" evidence="13">
    <location>
        <begin position="146"/>
        <end position="327"/>
    </location>
</feature>
<dbReference type="EC" id="2.7.7.7" evidence="1"/>
<dbReference type="Gene3D" id="3.40.1170.60">
    <property type="match status" value="1"/>
</dbReference>
<dbReference type="InterPro" id="IPR043128">
    <property type="entry name" value="Rev_trsase/Diguanyl_cyclase"/>
</dbReference>
<keyword evidence="4" id="KW-0548">Nucleotidyltransferase</keyword>
<evidence type="ECO:0000256" key="2">
    <source>
        <dbReference type="ARBA" id="ARBA00016178"/>
    </source>
</evidence>
<feature type="region of interest" description="Disordered" evidence="12">
    <location>
        <begin position="807"/>
        <end position="860"/>
    </location>
</feature>
<dbReference type="GO" id="GO:0006281">
    <property type="term" value="P:DNA repair"/>
    <property type="evidence" value="ECO:0007669"/>
    <property type="project" value="UniProtKB-KW"/>
</dbReference>
<organism evidence="14 15">
    <name type="scientific">Chlamydomonas schloesseri</name>
    <dbReference type="NCBI Taxonomy" id="2026947"/>
    <lineage>
        <taxon>Eukaryota</taxon>
        <taxon>Viridiplantae</taxon>
        <taxon>Chlorophyta</taxon>
        <taxon>core chlorophytes</taxon>
        <taxon>Chlorophyceae</taxon>
        <taxon>CS clade</taxon>
        <taxon>Chlamydomonadales</taxon>
        <taxon>Chlamydomonadaceae</taxon>
        <taxon>Chlamydomonas</taxon>
    </lineage>
</organism>
<comment type="caution">
    <text evidence="14">The sequence shown here is derived from an EMBL/GenBank/DDBJ whole genome shotgun (WGS) entry which is preliminary data.</text>
</comment>
<dbReference type="PROSITE" id="PS50173">
    <property type="entry name" value="UMUC"/>
    <property type="match status" value="1"/>
</dbReference>
<feature type="compositionally biased region" description="Gly residues" evidence="12">
    <location>
        <begin position="650"/>
        <end position="660"/>
    </location>
</feature>